<gene>
    <name evidence="10" type="ORF">OHC33_002901</name>
</gene>
<feature type="compositionally biased region" description="Basic and acidic residues" evidence="8">
    <location>
        <begin position="56"/>
        <end position="73"/>
    </location>
</feature>
<dbReference type="InterPro" id="IPR043359">
    <property type="entry name" value="GLI-like"/>
</dbReference>
<dbReference type="PROSITE" id="PS50157">
    <property type="entry name" value="ZINC_FINGER_C2H2_2"/>
    <property type="match status" value="1"/>
</dbReference>
<dbReference type="GO" id="GO:0000981">
    <property type="term" value="F:DNA-binding transcription factor activity, RNA polymerase II-specific"/>
    <property type="evidence" value="ECO:0007669"/>
    <property type="project" value="TreeGrafter"/>
</dbReference>
<accession>A0AAN8EUN5</accession>
<dbReference type="PROSITE" id="PS00028">
    <property type="entry name" value="ZINC_FINGER_C2H2_1"/>
    <property type="match status" value="1"/>
</dbReference>
<comment type="caution">
    <text evidence="10">The sequence shown here is derived from an EMBL/GenBank/DDBJ whole genome shotgun (WGS) entry which is preliminary data.</text>
</comment>
<keyword evidence="11" id="KW-1185">Reference proteome</keyword>
<evidence type="ECO:0000256" key="7">
    <source>
        <dbReference type="PROSITE-ProRule" id="PRU00042"/>
    </source>
</evidence>
<protein>
    <recommendedName>
        <fullName evidence="9">C2H2-type domain-containing protein</fullName>
    </recommendedName>
</protein>
<evidence type="ECO:0000256" key="4">
    <source>
        <dbReference type="ARBA" id="ARBA00022771"/>
    </source>
</evidence>
<dbReference type="GO" id="GO:0008270">
    <property type="term" value="F:zinc ion binding"/>
    <property type="evidence" value="ECO:0007669"/>
    <property type="project" value="UniProtKB-KW"/>
</dbReference>
<dbReference type="FunFam" id="3.30.160.60:FF:000201">
    <property type="entry name" value="C2H2 finger domain protein (Gli3)"/>
    <property type="match status" value="1"/>
</dbReference>
<proteinExistence type="predicted"/>
<keyword evidence="2" id="KW-0479">Metal-binding</keyword>
<feature type="compositionally biased region" description="Low complexity" evidence="8">
    <location>
        <begin position="32"/>
        <end position="51"/>
    </location>
</feature>
<feature type="region of interest" description="Disordered" evidence="8">
    <location>
        <begin position="1"/>
        <end position="108"/>
    </location>
</feature>
<dbReference type="SUPFAM" id="SSF57667">
    <property type="entry name" value="beta-beta-alpha zinc fingers"/>
    <property type="match status" value="1"/>
</dbReference>
<dbReference type="EMBL" id="JAKLMC020000005">
    <property type="protein sequence ID" value="KAK5956325.1"/>
    <property type="molecule type" value="Genomic_DNA"/>
</dbReference>
<dbReference type="Gene3D" id="3.30.160.60">
    <property type="entry name" value="Classic Zinc Finger"/>
    <property type="match status" value="3"/>
</dbReference>
<dbReference type="Pfam" id="PF00096">
    <property type="entry name" value="zf-C2H2"/>
    <property type="match status" value="1"/>
</dbReference>
<evidence type="ECO:0000256" key="6">
    <source>
        <dbReference type="ARBA" id="ARBA00023242"/>
    </source>
</evidence>
<evidence type="ECO:0000256" key="2">
    <source>
        <dbReference type="ARBA" id="ARBA00022723"/>
    </source>
</evidence>
<dbReference type="GO" id="GO:0000978">
    <property type="term" value="F:RNA polymerase II cis-regulatory region sequence-specific DNA binding"/>
    <property type="evidence" value="ECO:0007669"/>
    <property type="project" value="TreeGrafter"/>
</dbReference>
<evidence type="ECO:0000259" key="9">
    <source>
        <dbReference type="PROSITE" id="PS50157"/>
    </source>
</evidence>
<comment type="subcellular location">
    <subcellularLocation>
        <location evidence="1">Nucleus</location>
    </subcellularLocation>
</comment>
<dbReference type="InterPro" id="IPR036236">
    <property type="entry name" value="Znf_C2H2_sf"/>
</dbReference>
<dbReference type="SMART" id="SM00355">
    <property type="entry name" value="ZnF_C2H2"/>
    <property type="match status" value="3"/>
</dbReference>
<evidence type="ECO:0000256" key="8">
    <source>
        <dbReference type="SAM" id="MobiDB-lite"/>
    </source>
</evidence>
<dbReference type="Pfam" id="PF23561">
    <property type="entry name" value="zf-C2H2_15"/>
    <property type="match status" value="1"/>
</dbReference>
<dbReference type="AlphaFoldDB" id="A0AAN8EUN5"/>
<evidence type="ECO:0000256" key="5">
    <source>
        <dbReference type="ARBA" id="ARBA00022833"/>
    </source>
</evidence>
<dbReference type="InterPro" id="IPR013087">
    <property type="entry name" value="Znf_C2H2_type"/>
</dbReference>
<dbReference type="PANTHER" id="PTHR45718">
    <property type="entry name" value="TRANSCRIPTIONAL ACTIVATOR CUBITUS INTERRUPTUS"/>
    <property type="match status" value="1"/>
</dbReference>
<dbReference type="PANTHER" id="PTHR45718:SF4">
    <property type="entry name" value="TRANSCRIPTIONAL ACTIVATOR CUBITUS INTERRUPTUS"/>
    <property type="match status" value="1"/>
</dbReference>
<evidence type="ECO:0000256" key="1">
    <source>
        <dbReference type="ARBA" id="ARBA00004123"/>
    </source>
</evidence>
<dbReference type="Proteomes" id="UP001316803">
    <property type="component" value="Unassembled WGS sequence"/>
</dbReference>
<keyword evidence="4 7" id="KW-0863">Zinc-finger</keyword>
<sequence length="487" mass="53481">MADLESRSESPLSDIGSDAFTEEKFHRSRSPSNASEMSDASDAESATASTSTPRNMDARPVKRRRIGDYDHATPRSTNLIIPGSPAGSISSDSSGSVPTSPSFANLGPTHPLSTAYAAIQANPNDPESADYTQVTRCSWTDCPEPEQGNMDNLVQHINDVHIPPRQKKYFCEWEGCTRKSMPHTSAYALKAHMRSHTKEKPFMCQVPECDRSFTRSDALAKHMRTVHETEQLRPSDPVPKGHTGGILQAEVKASATTNGNAKGPQRLKLTMKGSKSASSAEASAPAEPKVEGGVPPLPTRTTMVAAGLQFVPAALEGDEASDEVLGRAVDMDSVPFKTPVEPSYYPPEIYADMEDYERKLPPSQWFRLLRRQLRWATEDGKSLEKELSEMRAKTDDLRGNPVTKQNLKEDEVGDAIRREEWSIVENLLERIGNATLQIQLQNLRNGDVEAAEEDNKGSIFEKVAQLPYWRKQNGIPPAEAVPGTDAA</sequence>
<evidence type="ECO:0000313" key="11">
    <source>
        <dbReference type="Proteomes" id="UP001316803"/>
    </source>
</evidence>
<feature type="compositionally biased region" description="Low complexity" evidence="8">
    <location>
        <begin position="80"/>
        <end position="102"/>
    </location>
</feature>
<dbReference type="InterPro" id="IPR056436">
    <property type="entry name" value="Znf-C2H2_ZIC1-5/GLI1-3-like"/>
</dbReference>
<evidence type="ECO:0000256" key="3">
    <source>
        <dbReference type="ARBA" id="ARBA00022737"/>
    </source>
</evidence>
<keyword evidence="5" id="KW-0862">Zinc</keyword>
<organism evidence="10 11">
    <name type="scientific">Knufia fluminis</name>
    <dbReference type="NCBI Taxonomy" id="191047"/>
    <lineage>
        <taxon>Eukaryota</taxon>
        <taxon>Fungi</taxon>
        <taxon>Dikarya</taxon>
        <taxon>Ascomycota</taxon>
        <taxon>Pezizomycotina</taxon>
        <taxon>Eurotiomycetes</taxon>
        <taxon>Chaetothyriomycetidae</taxon>
        <taxon>Chaetothyriales</taxon>
        <taxon>Trichomeriaceae</taxon>
        <taxon>Knufia</taxon>
    </lineage>
</organism>
<evidence type="ECO:0000313" key="10">
    <source>
        <dbReference type="EMBL" id="KAK5956325.1"/>
    </source>
</evidence>
<name>A0AAN8EUN5_9EURO</name>
<feature type="domain" description="C2H2-type" evidence="9">
    <location>
        <begin position="202"/>
        <end position="232"/>
    </location>
</feature>
<feature type="compositionally biased region" description="Low complexity" evidence="8">
    <location>
        <begin position="274"/>
        <end position="287"/>
    </location>
</feature>
<dbReference type="FunFam" id="3.30.160.60:FF:000031">
    <property type="entry name" value="GLI family zinc finger 3"/>
    <property type="match status" value="1"/>
</dbReference>
<keyword evidence="6" id="KW-0539">Nucleus</keyword>
<feature type="region of interest" description="Disordered" evidence="8">
    <location>
        <begin position="253"/>
        <end position="295"/>
    </location>
</feature>
<reference evidence="10 11" key="1">
    <citation type="submission" date="2022-12" db="EMBL/GenBank/DDBJ databases">
        <title>Genomic features and morphological characterization of a novel Knufia sp. strain isolated from spacecraft assembly facility.</title>
        <authorList>
            <person name="Teixeira M."/>
            <person name="Chander A.M."/>
            <person name="Stajich J.E."/>
            <person name="Venkateswaran K."/>
        </authorList>
    </citation>
    <scope>NUCLEOTIDE SEQUENCE [LARGE SCALE GENOMIC DNA]</scope>
    <source>
        <strain evidence="10 11">FJI-L2-BK-P2</strain>
    </source>
</reference>
<keyword evidence="3" id="KW-0677">Repeat</keyword>
<dbReference type="GO" id="GO:0005634">
    <property type="term" value="C:nucleus"/>
    <property type="evidence" value="ECO:0007669"/>
    <property type="project" value="UniProtKB-SubCell"/>
</dbReference>